<dbReference type="OrthoDB" id="10065579at2759"/>
<keyword evidence="2" id="KW-1185">Reference proteome</keyword>
<dbReference type="Proteomes" id="UP000053105">
    <property type="component" value="Unassembled WGS sequence"/>
</dbReference>
<organism evidence="1 2">
    <name type="scientific">Melipona quadrifasciata</name>
    <dbReference type="NCBI Taxonomy" id="166423"/>
    <lineage>
        <taxon>Eukaryota</taxon>
        <taxon>Metazoa</taxon>
        <taxon>Ecdysozoa</taxon>
        <taxon>Arthropoda</taxon>
        <taxon>Hexapoda</taxon>
        <taxon>Insecta</taxon>
        <taxon>Pterygota</taxon>
        <taxon>Neoptera</taxon>
        <taxon>Endopterygota</taxon>
        <taxon>Hymenoptera</taxon>
        <taxon>Apocrita</taxon>
        <taxon>Aculeata</taxon>
        <taxon>Apoidea</taxon>
        <taxon>Anthophila</taxon>
        <taxon>Apidae</taxon>
        <taxon>Melipona</taxon>
    </lineage>
</organism>
<dbReference type="InterPro" id="IPR036397">
    <property type="entry name" value="RNaseH_sf"/>
</dbReference>
<accession>A0A0M8ZZV6</accession>
<protein>
    <submittedName>
        <fullName evidence="1">Uncharacterized protein</fullName>
    </submittedName>
</protein>
<dbReference type="Gene3D" id="3.30.420.10">
    <property type="entry name" value="Ribonuclease H-like superfamily/Ribonuclease H"/>
    <property type="match status" value="1"/>
</dbReference>
<dbReference type="AlphaFoldDB" id="A0A0M8ZZV6"/>
<gene>
    <name evidence="1" type="ORF">WN51_00651</name>
</gene>
<proteinExistence type="predicted"/>
<dbReference type="GO" id="GO:0003676">
    <property type="term" value="F:nucleic acid binding"/>
    <property type="evidence" value="ECO:0007669"/>
    <property type="project" value="InterPro"/>
</dbReference>
<sequence length="49" mass="6010">MKIRNKNIYFSVLIQFFADKSQKFYEHGIMTLPERWQKVIDKNGQYLIE</sequence>
<name>A0A0M8ZZV6_9HYME</name>
<dbReference type="EMBL" id="KQ435792">
    <property type="protein sequence ID" value="KOX74307.1"/>
    <property type="molecule type" value="Genomic_DNA"/>
</dbReference>
<evidence type="ECO:0000313" key="1">
    <source>
        <dbReference type="EMBL" id="KOX74307.1"/>
    </source>
</evidence>
<reference evidence="1 2" key="1">
    <citation type="submission" date="2015-07" db="EMBL/GenBank/DDBJ databases">
        <title>The genome of Melipona quadrifasciata.</title>
        <authorList>
            <person name="Pan H."/>
            <person name="Kapheim K."/>
        </authorList>
    </citation>
    <scope>NUCLEOTIDE SEQUENCE [LARGE SCALE GENOMIC DNA]</scope>
    <source>
        <strain evidence="1">0111107301</strain>
        <tissue evidence="1">Whole body</tissue>
    </source>
</reference>
<evidence type="ECO:0000313" key="2">
    <source>
        <dbReference type="Proteomes" id="UP000053105"/>
    </source>
</evidence>